<protein>
    <recommendedName>
        <fullName evidence="3">C3H1-type domain-containing protein</fullName>
    </recommendedName>
</protein>
<dbReference type="AlphaFoldDB" id="A0A7R9QNF7"/>
<dbReference type="InterPro" id="IPR027871">
    <property type="entry name" value="DUF4603"/>
</dbReference>
<gene>
    <name evidence="4" type="ORF">ONB1V03_LOCUS8567</name>
</gene>
<feature type="compositionally biased region" description="Polar residues" evidence="2">
    <location>
        <begin position="290"/>
        <end position="309"/>
    </location>
</feature>
<dbReference type="SMART" id="SM00356">
    <property type="entry name" value="ZnF_C3H1"/>
    <property type="match status" value="2"/>
</dbReference>
<feature type="domain" description="C3H1-type" evidence="3">
    <location>
        <begin position="925"/>
        <end position="947"/>
    </location>
</feature>
<feature type="compositionally biased region" description="Polar residues" evidence="2">
    <location>
        <begin position="270"/>
        <end position="280"/>
    </location>
</feature>
<keyword evidence="1" id="KW-0479">Metal-binding</keyword>
<accession>A0A7R9QNF7</accession>
<dbReference type="Pfam" id="PF15376">
    <property type="entry name" value="DUF4603"/>
    <property type="match status" value="2"/>
</dbReference>
<evidence type="ECO:0000256" key="1">
    <source>
        <dbReference type="PROSITE-ProRule" id="PRU00723"/>
    </source>
</evidence>
<sequence length="1043" mass="117147">MKLTQQRTSRYDNTPESLTDWLEEQLDSRGIDAVVYTRYILSLLLEDSSDSDTDDSTGSNTGISSVTTADISRCSCKQTCSKTSTKWKHKRYLKQINANHNNNNCVNGDTHWLLQSECCLHREMNGDEERKLAVVQCLKSASEQEFGIESFVDELCAKLKTIKALSETSELSSDPKSDVSNNNGIKASPKDMAMKYYAAFPALHTDTQTVSKADTIEIAERPKNAPKNPSNKYQWNGQKIIEFISSGGTITGAFDGNRLLHGLTADSDGDTSQPTLTTDTDCPENDDKPNPQTSESRANSGANEGNKQTPETINAKVFYCRDIESKALNTTSDALNTFLVVNSTTNVNTVKRFVDCNGEETDKFQRLVDKFNSNIASIWTKPGSDGLPNKNDNIWSFDSSFSSNQSSATPSPKPNAIDIWSSMPSNDSNERLARNTAPTALEDMYSMHGMNWESNLLKSINVFPDDGFIDGNHDLIDEESVWLTNNTDKLYNDSSLITLENHQKNSPFIEFNSLFSSTPKASEKDCSLELSKLLSMVSLLNQSKHHLSPPPEENLLTSPKTHFQPIKHDSFERDDSDEGSVPDITDNEVKKLVICSDKCPNNGDKLKESEVPLKCRPVSTSLDELASFMGPFNDLEFGSNEFLTSLPISEEMEFTIGIKESQMSDKWTNTETEIQTEVKSKLEPKLEPILESEPEYQDLYNMINEVLRNGIVENDSLVKGCSSSVAALDDWYDSDYDNCNDLVATPSREKRLSWNYYWDTYDISSATKSQFSTESETPFKDDKVVNSLGFGSKFAKKSLKETTDEAFGDELFYNNSRYVNCSLDECPEYEEVFDDYGLLNDNEFDDFHAVYGENECIDGENSSEYLLGKDVVGGDVSSLGQKFDLQLQPRYSEASKRVRKPCSFFIEGNCKRSDCKYSHDISAITCKYWEEGFCFKAELCPFLHGYADEQNIIKTKPLLSKLKKSYAIESESDFPSLAILPNSEDNTPALPDVEPPLRVEQHFFDFRTKSVVDSNSSRLSKAKLPITVVMKKKVKKRKDRNLQ</sequence>
<dbReference type="InterPro" id="IPR000571">
    <property type="entry name" value="Znf_CCCH"/>
</dbReference>
<feature type="zinc finger region" description="C3H1-type" evidence="1">
    <location>
        <begin position="925"/>
        <end position="947"/>
    </location>
</feature>
<dbReference type="EMBL" id="OC919779">
    <property type="protein sequence ID" value="CAD7651899.1"/>
    <property type="molecule type" value="Genomic_DNA"/>
</dbReference>
<organism evidence="4">
    <name type="scientific">Oppiella nova</name>
    <dbReference type="NCBI Taxonomy" id="334625"/>
    <lineage>
        <taxon>Eukaryota</taxon>
        <taxon>Metazoa</taxon>
        <taxon>Ecdysozoa</taxon>
        <taxon>Arthropoda</taxon>
        <taxon>Chelicerata</taxon>
        <taxon>Arachnida</taxon>
        <taxon>Acari</taxon>
        <taxon>Acariformes</taxon>
        <taxon>Sarcoptiformes</taxon>
        <taxon>Oribatida</taxon>
        <taxon>Brachypylina</taxon>
        <taxon>Oppioidea</taxon>
        <taxon>Oppiidae</taxon>
        <taxon>Oppiella</taxon>
    </lineage>
</organism>
<dbReference type="PANTHER" id="PTHR17611:SF3">
    <property type="entry name" value="DNA SEGMENT, CHR 5, ERATO DOI 579, EXPRESSED"/>
    <property type="match status" value="1"/>
</dbReference>
<dbReference type="Proteomes" id="UP000728032">
    <property type="component" value="Unassembled WGS sequence"/>
</dbReference>
<dbReference type="PANTHER" id="PTHR17611">
    <property type="entry name" value="DNA SEGMENT, CHR 5, ERATO DOI 579, EXPRESSED"/>
    <property type="match status" value="1"/>
</dbReference>
<name>A0A7R9QNF7_9ACAR</name>
<evidence type="ECO:0000256" key="2">
    <source>
        <dbReference type="SAM" id="MobiDB-lite"/>
    </source>
</evidence>
<evidence type="ECO:0000259" key="3">
    <source>
        <dbReference type="PROSITE" id="PS50103"/>
    </source>
</evidence>
<proteinExistence type="predicted"/>
<dbReference type="PROSITE" id="PS50103">
    <property type="entry name" value="ZF_C3H1"/>
    <property type="match status" value="2"/>
</dbReference>
<keyword evidence="5" id="KW-1185">Reference proteome</keyword>
<dbReference type="EMBL" id="CAJPVJ010004954">
    <property type="protein sequence ID" value="CAG2169083.1"/>
    <property type="molecule type" value="Genomic_DNA"/>
</dbReference>
<feature type="region of interest" description="Disordered" evidence="2">
    <location>
        <begin position="264"/>
        <end position="309"/>
    </location>
</feature>
<keyword evidence="1" id="KW-0862">Zinc</keyword>
<evidence type="ECO:0000313" key="4">
    <source>
        <dbReference type="EMBL" id="CAD7651899.1"/>
    </source>
</evidence>
<evidence type="ECO:0000313" key="5">
    <source>
        <dbReference type="Proteomes" id="UP000728032"/>
    </source>
</evidence>
<dbReference type="OrthoDB" id="3247158at2759"/>
<dbReference type="GO" id="GO:0008270">
    <property type="term" value="F:zinc ion binding"/>
    <property type="evidence" value="ECO:0007669"/>
    <property type="project" value="UniProtKB-KW"/>
</dbReference>
<feature type="zinc finger region" description="C3H1-type" evidence="1">
    <location>
        <begin position="896"/>
        <end position="922"/>
    </location>
</feature>
<dbReference type="Pfam" id="PF14608">
    <property type="entry name" value="zf-CCCH_2"/>
    <property type="match status" value="2"/>
</dbReference>
<feature type="domain" description="C3H1-type" evidence="3">
    <location>
        <begin position="896"/>
        <end position="922"/>
    </location>
</feature>
<dbReference type="Gene3D" id="4.10.1000.10">
    <property type="entry name" value="Zinc finger, CCCH-type"/>
    <property type="match status" value="1"/>
</dbReference>
<keyword evidence="1" id="KW-0863">Zinc-finger</keyword>
<reference evidence="4" key="1">
    <citation type="submission" date="2020-11" db="EMBL/GenBank/DDBJ databases">
        <authorList>
            <person name="Tran Van P."/>
        </authorList>
    </citation>
    <scope>NUCLEOTIDE SEQUENCE</scope>
</reference>